<dbReference type="EMBL" id="FWFY01000019">
    <property type="protein sequence ID" value="SLN70610.1"/>
    <property type="molecule type" value="Genomic_DNA"/>
</dbReference>
<dbReference type="AlphaFoldDB" id="A0A1X7A4M9"/>
<dbReference type="Proteomes" id="UP000240624">
    <property type="component" value="Unassembled WGS sequence"/>
</dbReference>
<proteinExistence type="predicted"/>
<dbReference type="Proteomes" id="UP000193495">
    <property type="component" value="Unassembled WGS sequence"/>
</dbReference>
<reference evidence="2 5" key="2">
    <citation type="submission" date="2018-03" db="EMBL/GenBank/DDBJ databases">
        <title>Genomic Encyclopedia of Archaeal and Bacterial Type Strains, Phase II (KMG-II): from individual species to whole genera.</title>
        <authorList>
            <person name="Goeker M."/>
        </authorList>
    </citation>
    <scope>NUCLEOTIDE SEQUENCE [LARGE SCALE GENOMIC DNA]</scope>
    <source>
        <strain evidence="2 5">DSM 29956</strain>
    </source>
</reference>
<sequence>MLLEGPGVLGPEPMRRLDRETGGRELRHDLAEAMGRNEGDPEVEMLADPVSAMFDRAVLARNASTGGDYRKMVTSVLRELVDE</sequence>
<keyword evidence="5" id="KW-1185">Reference proteome</keyword>
<evidence type="ECO:0000313" key="2">
    <source>
        <dbReference type="EMBL" id="PSK80659.1"/>
    </source>
</evidence>
<evidence type="ECO:0000313" key="3">
    <source>
        <dbReference type="EMBL" id="SLN70610.1"/>
    </source>
</evidence>
<protein>
    <submittedName>
        <fullName evidence="3">Uncharacterized protein</fullName>
    </submittedName>
</protein>
<name>A0A1X7A4M9_9RHOB</name>
<evidence type="ECO:0000313" key="4">
    <source>
        <dbReference type="Proteomes" id="UP000193495"/>
    </source>
</evidence>
<feature type="region of interest" description="Disordered" evidence="1">
    <location>
        <begin position="1"/>
        <end position="21"/>
    </location>
</feature>
<evidence type="ECO:0000256" key="1">
    <source>
        <dbReference type="SAM" id="MobiDB-lite"/>
    </source>
</evidence>
<dbReference type="OrthoDB" id="8478851at2"/>
<dbReference type="EMBL" id="PYGB01000020">
    <property type="protein sequence ID" value="PSK80659.1"/>
    <property type="molecule type" value="Genomic_DNA"/>
</dbReference>
<accession>A0A1X7A4M9</accession>
<reference evidence="3 4" key="1">
    <citation type="submission" date="2017-03" db="EMBL/GenBank/DDBJ databases">
        <authorList>
            <person name="Afonso C.L."/>
            <person name="Miller P.J."/>
            <person name="Scott M.A."/>
            <person name="Spackman E."/>
            <person name="Goraichik I."/>
            <person name="Dimitrov K.M."/>
            <person name="Suarez D.L."/>
            <person name="Swayne D.E."/>
        </authorList>
    </citation>
    <scope>NUCLEOTIDE SEQUENCE [LARGE SCALE GENOMIC DNA]</scope>
    <source>
        <strain evidence="3 4">CECT 8367</strain>
    </source>
</reference>
<evidence type="ECO:0000313" key="5">
    <source>
        <dbReference type="Proteomes" id="UP000240624"/>
    </source>
</evidence>
<gene>
    <name evidence="2" type="ORF">CLV79_1201</name>
    <name evidence="3" type="ORF">LOS8367_03556</name>
</gene>
<organism evidence="3 4">
    <name type="scientific">Limimaricola soesokkakensis</name>
    <dbReference type="NCBI Taxonomy" id="1343159"/>
    <lineage>
        <taxon>Bacteria</taxon>
        <taxon>Pseudomonadati</taxon>
        <taxon>Pseudomonadota</taxon>
        <taxon>Alphaproteobacteria</taxon>
        <taxon>Rhodobacterales</taxon>
        <taxon>Paracoccaceae</taxon>
        <taxon>Limimaricola</taxon>
    </lineage>
</organism>